<gene>
    <name evidence="9" type="ORF">SAMN04488563_2505</name>
</gene>
<proteinExistence type="inferred from homology"/>
<organism evidence="9 10">
    <name type="scientific">Jiangella alkaliphila</name>
    <dbReference type="NCBI Taxonomy" id="419479"/>
    <lineage>
        <taxon>Bacteria</taxon>
        <taxon>Bacillati</taxon>
        <taxon>Actinomycetota</taxon>
        <taxon>Actinomycetes</taxon>
        <taxon>Jiangellales</taxon>
        <taxon>Jiangellaceae</taxon>
        <taxon>Jiangella</taxon>
    </lineage>
</organism>
<dbReference type="GO" id="GO:0055085">
    <property type="term" value="P:transmembrane transport"/>
    <property type="evidence" value="ECO:0007669"/>
    <property type="project" value="InterPro"/>
</dbReference>
<evidence type="ECO:0000256" key="5">
    <source>
        <dbReference type="ARBA" id="ARBA00022989"/>
    </source>
</evidence>
<comment type="similarity">
    <text evidence="7">Belongs to the binding-protein-dependent transport system permease family.</text>
</comment>
<dbReference type="Pfam" id="PF00528">
    <property type="entry name" value="BPD_transp_1"/>
    <property type="match status" value="1"/>
</dbReference>
<feature type="transmembrane region" description="Helical" evidence="7">
    <location>
        <begin position="142"/>
        <end position="162"/>
    </location>
</feature>
<dbReference type="AlphaFoldDB" id="A0A1H2JBA1"/>
<dbReference type="RefSeq" id="WP_046769137.1">
    <property type="nucleotide sequence ID" value="NZ_KQ061230.1"/>
</dbReference>
<evidence type="ECO:0000313" key="10">
    <source>
        <dbReference type="Proteomes" id="UP000182977"/>
    </source>
</evidence>
<name>A0A1H2JBA1_9ACTN</name>
<dbReference type="Pfam" id="PF19300">
    <property type="entry name" value="BPD_transp_1_N"/>
    <property type="match status" value="1"/>
</dbReference>
<feature type="transmembrane region" description="Helical" evidence="7">
    <location>
        <begin position="273"/>
        <end position="296"/>
    </location>
</feature>
<evidence type="ECO:0000256" key="7">
    <source>
        <dbReference type="RuleBase" id="RU363032"/>
    </source>
</evidence>
<dbReference type="OrthoDB" id="147639at2"/>
<protein>
    <submittedName>
        <fullName evidence="9">Peptide/nickel transport system permease protein</fullName>
    </submittedName>
</protein>
<comment type="subcellular location">
    <subcellularLocation>
        <location evidence="1 7">Cell membrane</location>
        <topology evidence="1 7">Multi-pass membrane protein</topology>
    </subcellularLocation>
</comment>
<dbReference type="PANTHER" id="PTHR43163">
    <property type="entry name" value="DIPEPTIDE TRANSPORT SYSTEM PERMEASE PROTEIN DPPB-RELATED"/>
    <property type="match status" value="1"/>
</dbReference>
<dbReference type="SUPFAM" id="SSF161098">
    <property type="entry name" value="MetI-like"/>
    <property type="match status" value="1"/>
</dbReference>
<evidence type="ECO:0000256" key="4">
    <source>
        <dbReference type="ARBA" id="ARBA00022692"/>
    </source>
</evidence>
<dbReference type="CDD" id="cd06261">
    <property type="entry name" value="TM_PBP2"/>
    <property type="match status" value="1"/>
</dbReference>
<dbReference type="EMBL" id="LT629791">
    <property type="protein sequence ID" value="SDU53660.1"/>
    <property type="molecule type" value="Genomic_DNA"/>
</dbReference>
<evidence type="ECO:0000256" key="6">
    <source>
        <dbReference type="ARBA" id="ARBA00023136"/>
    </source>
</evidence>
<dbReference type="PROSITE" id="PS50928">
    <property type="entry name" value="ABC_TM1"/>
    <property type="match status" value="1"/>
</dbReference>
<reference evidence="10" key="1">
    <citation type="submission" date="2016-10" db="EMBL/GenBank/DDBJ databases">
        <authorList>
            <person name="Varghese N."/>
            <person name="Submissions S."/>
        </authorList>
    </citation>
    <scope>NUCLEOTIDE SEQUENCE [LARGE SCALE GENOMIC DNA]</scope>
    <source>
        <strain evidence="10">DSM 45079</strain>
    </source>
</reference>
<feature type="transmembrane region" description="Helical" evidence="7">
    <location>
        <begin position="174"/>
        <end position="192"/>
    </location>
</feature>
<dbReference type="Gene3D" id="1.10.3720.10">
    <property type="entry name" value="MetI-like"/>
    <property type="match status" value="1"/>
</dbReference>
<dbReference type="InterPro" id="IPR000515">
    <property type="entry name" value="MetI-like"/>
</dbReference>
<keyword evidence="3" id="KW-1003">Cell membrane</keyword>
<keyword evidence="5 7" id="KW-1133">Transmembrane helix</keyword>
<evidence type="ECO:0000256" key="2">
    <source>
        <dbReference type="ARBA" id="ARBA00022448"/>
    </source>
</evidence>
<keyword evidence="10" id="KW-1185">Reference proteome</keyword>
<keyword evidence="4 7" id="KW-0812">Transmembrane</keyword>
<feature type="transmembrane region" description="Helical" evidence="7">
    <location>
        <begin position="9"/>
        <end position="30"/>
    </location>
</feature>
<dbReference type="GO" id="GO:0005886">
    <property type="term" value="C:plasma membrane"/>
    <property type="evidence" value="ECO:0007669"/>
    <property type="project" value="UniProtKB-SubCell"/>
</dbReference>
<feature type="domain" description="ABC transmembrane type-1" evidence="8">
    <location>
        <begin position="95"/>
        <end position="292"/>
    </location>
</feature>
<dbReference type="InterPro" id="IPR035906">
    <property type="entry name" value="MetI-like_sf"/>
</dbReference>
<dbReference type="Proteomes" id="UP000182977">
    <property type="component" value="Chromosome I"/>
</dbReference>
<dbReference type="InterPro" id="IPR045621">
    <property type="entry name" value="BPD_transp_1_N"/>
</dbReference>
<sequence>MIKIILRRLLIGLFVMWGAASLIFVIVRVAPGDPATVMLGPDADPEQIARLHETLGLDRPMFAQYLSFLGDAVRLDFGDSHRLGRPAMDAVFDRLPATLELTLAATAIAVVVGLTLGLVAGGKPGGVVDRVVSAATIALQSFPTFWVGIMLILVFALGLRLLPSAGVGTPQHMILPAVTLALPFTAIVARLTRSSVAEAMREPYVQTARSKGLTEPQVLLGHALRNSLIPVVTVVGLQMGALMGGAVIVENVFAWPGLGSLVVDAVANRDYAVVQAVTLLIAGIVMVLNLVADLLYTQLDPRIRMEGVS</sequence>
<keyword evidence="6 7" id="KW-0472">Membrane</keyword>
<feature type="transmembrane region" description="Helical" evidence="7">
    <location>
        <begin position="228"/>
        <end position="253"/>
    </location>
</feature>
<dbReference type="PANTHER" id="PTHR43163:SF6">
    <property type="entry name" value="DIPEPTIDE TRANSPORT SYSTEM PERMEASE PROTEIN DPPB-RELATED"/>
    <property type="match status" value="1"/>
</dbReference>
<evidence type="ECO:0000313" key="9">
    <source>
        <dbReference type="EMBL" id="SDU53660.1"/>
    </source>
</evidence>
<keyword evidence="2 7" id="KW-0813">Transport</keyword>
<accession>A0A1H2JBA1</accession>
<dbReference type="STRING" id="419479.SAMN04488563_2505"/>
<evidence type="ECO:0000259" key="8">
    <source>
        <dbReference type="PROSITE" id="PS50928"/>
    </source>
</evidence>
<evidence type="ECO:0000256" key="3">
    <source>
        <dbReference type="ARBA" id="ARBA00022475"/>
    </source>
</evidence>
<evidence type="ECO:0000256" key="1">
    <source>
        <dbReference type="ARBA" id="ARBA00004651"/>
    </source>
</evidence>
<feature type="transmembrane region" description="Helical" evidence="7">
    <location>
        <begin position="101"/>
        <end position="121"/>
    </location>
</feature>